<dbReference type="CDD" id="cd00038">
    <property type="entry name" value="CAP_ED"/>
    <property type="match status" value="1"/>
</dbReference>
<dbReference type="Pfam" id="PF00027">
    <property type="entry name" value="cNMP_binding"/>
    <property type="match status" value="1"/>
</dbReference>
<dbReference type="SMART" id="SM00100">
    <property type="entry name" value="cNMP"/>
    <property type="match status" value="1"/>
</dbReference>
<dbReference type="InterPro" id="IPR018488">
    <property type="entry name" value="cNMP-bd_CS"/>
</dbReference>
<dbReference type="InterPro" id="IPR014710">
    <property type="entry name" value="RmlC-like_jellyroll"/>
</dbReference>
<dbReference type="PANTHER" id="PTHR23011:SF28">
    <property type="entry name" value="CYCLIC NUCLEOTIDE-BINDING DOMAIN CONTAINING PROTEIN"/>
    <property type="match status" value="1"/>
</dbReference>
<evidence type="ECO:0000313" key="2">
    <source>
        <dbReference type="EMBL" id="MBI3014745.1"/>
    </source>
</evidence>
<dbReference type="Proteomes" id="UP000741360">
    <property type="component" value="Unassembled WGS sequence"/>
</dbReference>
<gene>
    <name evidence="2" type="ORF">HYY65_06745</name>
</gene>
<accession>A0A932GPT7</accession>
<dbReference type="PROSITE" id="PS00889">
    <property type="entry name" value="CNMP_BINDING_2"/>
    <property type="match status" value="1"/>
</dbReference>
<dbReference type="SUPFAM" id="SSF51206">
    <property type="entry name" value="cAMP-binding domain-like"/>
    <property type="match status" value="1"/>
</dbReference>
<proteinExistence type="predicted"/>
<evidence type="ECO:0000313" key="3">
    <source>
        <dbReference type="Proteomes" id="UP000741360"/>
    </source>
</evidence>
<dbReference type="InterPro" id="IPR018490">
    <property type="entry name" value="cNMP-bd_dom_sf"/>
</dbReference>
<dbReference type="InterPro" id="IPR000595">
    <property type="entry name" value="cNMP-bd_dom"/>
</dbReference>
<dbReference type="AlphaFoldDB" id="A0A932GPT7"/>
<dbReference type="PROSITE" id="PS50042">
    <property type="entry name" value="CNMP_BINDING_3"/>
    <property type="match status" value="1"/>
</dbReference>
<dbReference type="EMBL" id="JACPSX010000122">
    <property type="protein sequence ID" value="MBI3014745.1"/>
    <property type="molecule type" value="Genomic_DNA"/>
</dbReference>
<comment type="caution">
    <text evidence="2">The sequence shown here is derived from an EMBL/GenBank/DDBJ whole genome shotgun (WGS) entry which is preliminary data.</text>
</comment>
<organism evidence="2 3">
    <name type="scientific">Tectimicrobiota bacterium</name>
    <dbReference type="NCBI Taxonomy" id="2528274"/>
    <lineage>
        <taxon>Bacteria</taxon>
        <taxon>Pseudomonadati</taxon>
        <taxon>Nitrospinota/Tectimicrobiota group</taxon>
        <taxon>Candidatus Tectimicrobiota</taxon>
    </lineage>
</organism>
<protein>
    <submittedName>
        <fullName evidence="2">Cyclic nucleotide-binding domain-containing protein</fullName>
    </submittedName>
</protein>
<dbReference type="PANTHER" id="PTHR23011">
    <property type="entry name" value="CYCLIC NUCLEOTIDE-BINDING DOMAIN CONTAINING PROTEIN"/>
    <property type="match status" value="1"/>
</dbReference>
<sequence>MEGIHHEEKFKKGDVILREGSVSDAAYMVLSGKVEVSRQLDGKRVIIEQLSEGEIFGEMGLISKGLRSATVTAIDDLVVGVIDYTTFDEKFANLPRGVRLLIESLVKRVERTSKHLSTVAVHLDKAKKMIDALKKV</sequence>
<dbReference type="Gene3D" id="2.60.120.10">
    <property type="entry name" value="Jelly Rolls"/>
    <property type="match status" value="1"/>
</dbReference>
<reference evidence="2" key="1">
    <citation type="submission" date="2020-07" db="EMBL/GenBank/DDBJ databases">
        <title>Huge and variable diversity of episymbiotic CPR bacteria and DPANN archaea in groundwater ecosystems.</title>
        <authorList>
            <person name="He C.Y."/>
            <person name="Keren R."/>
            <person name="Whittaker M."/>
            <person name="Farag I.F."/>
            <person name="Doudna J."/>
            <person name="Cate J.H.D."/>
            <person name="Banfield J.F."/>
        </authorList>
    </citation>
    <scope>NUCLEOTIDE SEQUENCE</scope>
    <source>
        <strain evidence="2">NC_groundwater_717_Ag_S-0.2um_59_8</strain>
    </source>
</reference>
<name>A0A932GPT7_UNCTE</name>
<evidence type="ECO:0000259" key="1">
    <source>
        <dbReference type="PROSITE" id="PS50042"/>
    </source>
</evidence>
<feature type="domain" description="Cyclic nucleotide-binding" evidence="1">
    <location>
        <begin position="1"/>
        <end position="108"/>
    </location>
</feature>